<feature type="compositionally biased region" description="Basic residues" evidence="1">
    <location>
        <begin position="1"/>
        <end position="10"/>
    </location>
</feature>
<dbReference type="KEGG" id="ffu:CLAFUR5_01916"/>
<proteinExistence type="predicted"/>
<dbReference type="Proteomes" id="UP000756132">
    <property type="component" value="Chromosome 1"/>
</dbReference>
<dbReference type="EMBL" id="CP090163">
    <property type="protein sequence ID" value="UJO11433.1"/>
    <property type="molecule type" value="Genomic_DNA"/>
</dbReference>
<keyword evidence="3" id="KW-1185">Reference proteome</keyword>
<reference evidence="2" key="2">
    <citation type="journal article" date="2022" name="Microb. Genom.">
        <title>A chromosome-scale genome assembly of the tomato pathogen Cladosporium fulvum reveals a compartmentalized genome architecture and the presence of a dispensable chromosome.</title>
        <authorList>
            <person name="Zaccaron A.Z."/>
            <person name="Chen L.H."/>
            <person name="Samaras A."/>
            <person name="Stergiopoulos I."/>
        </authorList>
    </citation>
    <scope>NUCLEOTIDE SEQUENCE</scope>
    <source>
        <strain evidence="2">Race5_Kim</strain>
    </source>
</reference>
<name>A0A9Q8L5Y2_PASFU</name>
<feature type="compositionally biased region" description="Polar residues" evidence="1">
    <location>
        <begin position="28"/>
        <end position="39"/>
    </location>
</feature>
<organism evidence="2 3">
    <name type="scientific">Passalora fulva</name>
    <name type="common">Tomato leaf mold</name>
    <name type="synonym">Cladosporium fulvum</name>
    <dbReference type="NCBI Taxonomy" id="5499"/>
    <lineage>
        <taxon>Eukaryota</taxon>
        <taxon>Fungi</taxon>
        <taxon>Dikarya</taxon>
        <taxon>Ascomycota</taxon>
        <taxon>Pezizomycotina</taxon>
        <taxon>Dothideomycetes</taxon>
        <taxon>Dothideomycetidae</taxon>
        <taxon>Mycosphaerellales</taxon>
        <taxon>Mycosphaerellaceae</taxon>
        <taxon>Fulvia</taxon>
    </lineage>
</organism>
<feature type="compositionally biased region" description="Acidic residues" evidence="1">
    <location>
        <begin position="97"/>
        <end position="114"/>
    </location>
</feature>
<protein>
    <submittedName>
        <fullName evidence="2">Uncharacterized protein</fullName>
    </submittedName>
</protein>
<reference evidence="2" key="1">
    <citation type="submission" date="2021-12" db="EMBL/GenBank/DDBJ databases">
        <authorList>
            <person name="Zaccaron A."/>
            <person name="Stergiopoulos I."/>
        </authorList>
    </citation>
    <scope>NUCLEOTIDE SEQUENCE</scope>
    <source>
        <strain evidence="2">Race5_Kim</strain>
    </source>
</reference>
<gene>
    <name evidence="2" type="ORF">CLAFUR5_01916</name>
</gene>
<evidence type="ECO:0000313" key="2">
    <source>
        <dbReference type="EMBL" id="UJO11433.1"/>
    </source>
</evidence>
<feature type="region of interest" description="Disordered" evidence="1">
    <location>
        <begin position="1"/>
        <end position="124"/>
    </location>
</feature>
<feature type="compositionally biased region" description="Acidic residues" evidence="1">
    <location>
        <begin position="70"/>
        <end position="89"/>
    </location>
</feature>
<evidence type="ECO:0000313" key="3">
    <source>
        <dbReference type="Proteomes" id="UP000756132"/>
    </source>
</evidence>
<dbReference type="GeneID" id="71981794"/>
<dbReference type="RefSeq" id="XP_047755799.1">
    <property type="nucleotide sequence ID" value="XM_047901064.1"/>
</dbReference>
<accession>A0A9Q8L5Y2</accession>
<sequence>MPPKTVKKKSGVHDFGGGPKGSAKITKTGKTSTNKTPFSGTKRKIGRVISDSARYDETEDKLKKRTKAQDEDEAAYEPPDGQDDAEEDYSWTAAFDTPDELSDDDEDDENDELFEPVPRGSGWTYKKVKEDGAHKAREQVSKETRQEGFLKRFDRDNLKLDAKILSRGLMRS</sequence>
<evidence type="ECO:0000256" key="1">
    <source>
        <dbReference type="SAM" id="MobiDB-lite"/>
    </source>
</evidence>
<feature type="compositionally biased region" description="Basic and acidic residues" evidence="1">
    <location>
        <begin position="53"/>
        <end position="62"/>
    </location>
</feature>
<dbReference type="AlphaFoldDB" id="A0A9Q8L5Y2"/>